<dbReference type="CDD" id="cd14507">
    <property type="entry name" value="PTP-MTM-like"/>
    <property type="match status" value="1"/>
</dbReference>
<dbReference type="GO" id="GO:0005737">
    <property type="term" value="C:cytoplasm"/>
    <property type="evidence" value="ECO:0007669"/>
    <property type="project" value="TreeGrafter"/>
</dbReference>
<dbReference type="EMBL" id="GIBP01002453">
    <property type="protein sequence ID" value="NDV31422.1"/>
    <property type="molecule type" value="Transcribed_RNA"/>
</dbReference>
<dbReference type="InterPro" id="IPR016130">
    <property type="entry name" value="Tyr_Pase_AS"/>
</dbReference>
<feature type="binding site" evidence="2">
    <location>
        <begin position="146"/>
        <end position="147"/>
    </location>
    <ligand>
        <name>substrate</name>
    </ligand>
</feature>
<dbReference type="AlphaFoldDB" id="A0A6B2L368"/>
<feature type="active site" description="Phosphocysteine intermediate" evidence="1">
    <location>
        <position position="211"/>
    </location>
</feature>
<protein>
    <recommendedName>
        <fullName evidence="3">Myotubularin phosphatase domain-containing protein</fullName>
    </recommendedName>
</protein>
<proteinExistence type="predicted"/>
<dbReference type="PANTHER" id="PTHR10807:SF128">
    <property type="entry name" value="PHOSPHATIDYLINOSITOL-3,5-BISPHOSPHATE 3-PHOSPHATASE"/>
    <property type="match status" value="1"/>
</dbReference>
<sequence length="466" mass="54468">MYSHEVEYTRLGLSKYPWNMCKNLNYTLCDTYPEVFVTPLSLNAPIEKYVTFRTRNRMPAVVWLDKYSGAVLVRSSQPKVGLLGKREALDEEYFNALFQLGNHDNAVHILDVRPKMNAQANAVMGGGTENLKNYQSATREFYAIENIHKVRESWRRLSKLCTSRKFAESEKAQLQKIISDSGWYYYLGTILSASGRSRDLIIQGSSVLVHCSDGWDRTAQVLSLAEMMLDPYYRTLNGFAVVIEKEWCGFGHQFSLRTGHSNNMSNYKDDQRAPIFFQFMECVYQIMVKVPEYFQFTEDLLIFILDYYLSCYSGTFLGNCELERYEELKCKERTKSLWDFVAFKEEKFINEQYDKTKQVINIPMENFEFKFWKRYFLRWQTFQDPEIDKCSLQDLTLGYYNMTSDTLSDIEIPYSTSPPDLLLPRKIRRENMIGNRILSAAPPRLRTRSASDTSISPPQKRILFAD</sequence>
<feature type="binding site" evidence="2">
    <location>
        <begin position="211"/>
        <end position="217"/>
    </location>
    <ligand>
        <name>substrate</name>
    </ligand>
</feature>
<name>A0A6B2L368_9EUKA</name>
<evidence type="ECO:0000256" key="2">
    <source>
        <dbReference type="PIRSR" id="PIRSR630564-2"/>
    </source>
</evidence>
<accession>A0A6B2L368</accession>
<dbReference type="PROSITE" id="PS00383">
    <property type="entry name" value="TYR_PHOSPHATASE_1"/>
    <property type="match status" value="1"/>
</dbReference>
<dbReference type="GO" id="GO:0046856">
    <property type="term" value="P:phosphatidylinositol dephosphorylation"/>
    <property type="evidence" value="ECO:0007669"/>
    <property type="project" value="TreeGrafter"/>
</dbReference>
<evidence type="ECO:0000256" key="1">
    <source>
        <dbReference type="PIRSR" id="PIRSR630564-1"/>
    </source>
</evidence>
<organism evidence="4">
    <name type="scientific">Arcella intermedia</name>
    <dbReference type="NCBI Taxonomy" id="1963864"/>
    <lineage>
        <taxon>Eukaryota</taxon>
        <taxon>Amoebozoa</taxon>
        <taxon>Tubulinea</taxon>
        <taxon>Elardia</taxon>
        <taxon>Arcellinida</taxon>
        <taxon>Sphaerothecina</taxon>
        <taxon>Arcellidae</taxon>
        <taxon>Arcella</taxon>
    </lineage>
</organism>
<dbReference type="SUPFAM" id="SSF52799">
    <property type="entry name" value="(Phosphotyrosine protein) phosphatases II"/>
    <property type="match status" value="1"/>
</dbReference>
<dbReference type="InterPro" id="IPR029021">
    <property type="entry name" value="Prot-tyrosine_phosphatase-like"/>
</dbReference>
<reference evidence="4" key="1">
    <citation type="journal article" date="2020" name="J. Eukaryot. Microbiol.">
        <title>De novo Sequencing, Assembly and Annotation of the Transcriptome for the Free-Living Testate Amoeba Arcella intermedia.</title>
        <authorList>
            <person name="Ribeiro G.M."/>
            <person name="Porfirio-Sousa A.L."/>
            <person name="Maurer-Alcala X.X."/>
            <person name="Katz L.A."/>
            <person name="Lahr D.J.G."/>
        </authorList>
    </citation>
    <scope>NUCLEOTIDE SEQUENCE</scope>
</reference>
<dbReference type="GO" id="GO:0004438">
    <property type="term" value="F:phosphatidylinositol-3-phosphate phosphatase activity"/>
    <property type="evidence" value="ECO:0007669"/>
    <property type="project" value="TreeGrafter"/>
</dbReference>
<dbReference type="GO" id="GO:0016020">
    <property type="term" value="C:membrane"/>
    <property type="evidence" value="ECO:0007669"/>
    <property type="project" value="TreeGrafter"/>
</dbReference>
<evidence type="ECO:0000259" key="3">
    <source>
        <dbReference type="PROSITE" id="PS51339"/>
    </source>
</evidence>
<dbReference type="InterPro" id="IPR010569">
    <property type="entry name" value="Myotubularin-like_Pase_dom"/>
</dbReference>
<dbReference type="PROSITE" id="PS51339">
    <property type="entry name" value="PPASE_MYOTUBULARIN"/>
    <property type="match status" value="1"/>
</dbReference>
<dbReference type="InterPro" id="IPR030564">
    <property type="entry name" value="Myotubularin"/>
</dbReference>
<dbReference type="Pfam" id="PF06602">
    <property type="entry name" value="Myotub-related"/>
    <property type="match status" value="1"/>
</dbReference>
<dbReference type="PANTHER" id="PTHR10807">
    <property type="entry name" value="MYOTUBULARIN-RELATED"/>
    <property type="match status" value="1"/>
</dbReference>
<feature type="domain" description="Myotubularin phosphatase" evidence="3">
    <location>
        <begin position="1"/>
        <end position="376"/>
    </location>
</feature>
<evidence type="ECO:0000313" key="4">
    <source>
        <dbReference type="EMBL" id="NDV31422.1"/>
    </source>
</evidence>